<organism evidence="1 2">
    <name type="scientific">Sorghum bicolor</name>
    <name type="common">Sorghum</name>
    <name type="synonym">Sorghum vulgare</name>
    <dbReference type="NCBI Taxonomy" id="4558"/>
    <lineage>
        <taxon>Eukaryota</taxon>
        <taxon>Viridiplantae</taxon>
        <taxon>Streptophyta</taxon>
        <taxon>Embryophyta</taxon>
        <taxon>Tracheophyta</taxon>
        <taxon>Spermatophyta</taxon>
        <taxon>Magnoliopsida</taxon>
        <taxon>Liliopsida</taxon>
        <taxon>Poales</taxon>
        <taxon>Poaceae</taxon>
        <taxon>PACMAD clade</taxon>
        <taxon>Panicoideae</taxon>
        <taxon>Andropogonodae</taxon>
        <taxon>Andropogoneae</taxon>
        <taxon>Sorghinae</taxon>
        <taxon>Sorghum</taxon>
    </lineage>
</organism>
<dbReference type="AlphaFoldDB" id="A0A1Z5R0X6"/>
<dbReference type="InParanoid" id="A0A1Z5R0X6"/>
<proteinExistence type="predicted"/>
<evidence type="ECO:0000313" key="1">
    <source>
        <dbReference type="EMBL" id="OQU77432.1"/>
    </source>
</evidence>
<dbReference type="Gramene" id="OQU77432">
    <property type="protein sequence ID" value="OQU77432"/>
    <property type="gene ID" value="SORBI_3009G048532"/>
</dbReference>
<reference evidence="2" key="2">
    <citation type="journal article" date="2018" name="Plant J.">
        <title>The Sorghum bicolor reference genome: improved assembly, gene annotations, a transcriptome atlas, and signatures of genome organization.</title>
        <authorList>
            <person name="McCormick R.F."/>
            <person name="Truong S.K."/>
            <person name="Sreedasyam A."/>
            <person name="Jenkins J."/>
            <person name="Shu S."/>
            <person name="Sims D."/>
            <person name="Kennedy M."/>
            <person name="Amirebrahimi M."/>
            <person name="Weers B.D."/>
            <person name="McKinley B."/>
            <person name="Mattison A."/>
            <person name="Morishige D.T."/>
            <person name="Grimwood J."/>
            <person name="Schmutz J."/>
            <person name="Mullet J.E."/>
        </authorList>
    </citation>
    <scope>NUCLEOTIDE SEQUENCE [LARGE SCALE GENOMIC DNA]</scope>
    <source>
        <strain evidence="2">cv. BTx623</strain>
    </source>
</reference>
<reference evidence="1 2" key="1">
    <citation type="journal article" date="2009" name="Nature">
        <title>The Sorghum bicolor genome and the diversification of grasses.</title>
        <authorList>
            <person name="Paterson A.H."/>
            <person name="Bowers J.E."/>
            <person name="Bruggmann R."/>
            <person name="Dubchak I."/>
            <person name="Grimwood J."/>
            <person name="Gundlach H."/>
            <person name="Haberer G."/>
            <person name="Hellsten U."/>
            <person name="Mitros T."/>
            <person name="Poliakov A."/>
            <person name="Schmutz J."/>
            <person name="Spannagl M."/>
            <person name="Tang H."/>
            <person name="Wang X."/>
            <person name="Wicker T."/>
            <person name="Bharti A.K."/>
            <person name="Chapman J."/>
            <person name="Feltus F.A."/>
            <person name="Gowik U."/>
            <person name="Grigoriev I.V."/>
            <person name="Lyons E."/>
            <person name="Maher C.A."/>
            <person name="Martis M."/>
            <person name="Narechania A."/>
            <person name="Otillar R.P."/>
            <person name="Penning B.W."/>
            <person name="Salamov A.A."/>
            <person name="Wang Y."/>
            <person name="Zhang L."/>
            <person name="Carpita N.C."/>
            <person name="Freeling M."/>
            <person name="Gingle A.R."/>
            <person name="Hash C.T."/>
            <person name="Keller B."/>
            <person name="Klein P."/>
            <person name="Kresovich S."/>
            <person name="McCann M.C."/>
            <person name="Ming R."/>
            <person name="Peterson D.G."/>
            <person name="Mehboob-ur-Rahman"/>
            <person name="Ware D."/>
            <person name="Westhoff P."/>
            <person name="Mayer K.F."/>
            <person name="Messing J."/>
            <person name="Rokhsar D.S."/>
        </authorList>
    </citation>
    <scope>NUCLEOTIDE SEQUENCE [LARGE SCALE GENOMIC DNA]</scope>
    <source>
        <strain evidence="2">cv. BTx623</strain>
    </source>
</reference>
<accession>A0A1Z5R0X6</accession>
<name>A0A1Z5R0X6_SORBI</name>
<dbReference type="Proteomes" id="UP000000768">
    <property type="component" value="Chromosome 9"/>
</dbReference>
<keyword evidence="2" id="KW-1185">Reference proteome</keyword>
<protein>
    <submittedName>
        <fullName evidence="1">Uncharacterized protein</fullName>
    </submittedName>
</protein>
<dbReference type="EMBL" id="CM000768">
    <property type="protein sequence ID" value="OQU77432.1"/>
    <property type="molecule type" value="Genomic_DNA"/>
</dbReference>
<evidence type="ECO:0000313" key="2">
    <source>
        <dbReference type="Proteomes" id="UP000000768"/>
    </source>
</evidence>
<sequence>MHNYHLLFVGLAFYGKEMKKKAFTISVSRQSQRWASFFTVLMQLINAPLHQVNCLPFFVKGILGFKNSL</sequence>
<gene>
    <name evidence="1" type="ORF">SORBI_3009G048532</name>
</gene>